<accession>A0AAF0UUL3</accession>
<keyword evidence="2" id="KW-1185">Reference proteome</keyword>
<dbReference type="AlphaFoldDB" id="A0AAF0UUL3"/>
<protein>
    <submittedName>
        <fullName evidence="1">Uncharacterized protein</fullName>
    </submittedName>
</protein>
<dbReference type="EMBL" id="CP133621">
    <property type="protein sequence ID" value="WMV52707.1"/>
    <property type="molecule type" value="Genomic_DNA"/>
</dbReference>
<feature type="non-terminal residue" evidence="1">
    <location>
        <position position="1"/>
    </location>
</feature>
<evidence type="ECO:0000313" key="2">
    <source>
        <dbReference type="Proteomes" id="UP001234989"/>
    </source>
</evidence>
<sequence>NYLSILQGQSVDWFGLSNLKFGSKPNRLGIPAYKYKTSSADKISYVYEIVSVAEEQKICKKVL</sequence>
<name>A0AAF0UUL3_SOLVR</name>
<evidence type="ECO:0000313" key="1">
    <source>
        <dbReference type="EMBL" id="WMV52707.1"/>
    </source>
</evidence>
<gene>
    <name evidence="1" type="ORF">MTR67_046092</name>
</gene>
<proteinExistence type="predicted"/>
<reference evidence="1" key="1">
    <citation type="submission" date="2023-08" db="EMBL/GenBank/DDBJ databases">
        <title>A de novo genome assembly of Solanum verrucosum Schlechtendal, a Mexican diploid species geographically isolated from the other diploid A-genome species in potato relatives.</title>
        <authorList>
            <person name="Hosaka K."/>
        </authorList>
    </citation>
    <scope>NUCLEOTIDE SEQUENCE</scope>
    <source>
        <tissue evidence="1">Young leaves</tissue>
    </source>
</reference>
<dbReference type="Proteomes" id="UP001234989">
    <property type="component" value="Chromosome 10"/>
</dbReference>
<organism evidence="1 2">
    <name type="scientific">Solanum verrucosum</name>
    <dbReference type="NCBI Taxonomy" id="315347"/>
    <lineage>
        <taxon>Eukaryota</taxon>
        <taxon>Viridiplantae</taxon>
        <taxon>Streptophyta</taxon>
        <taxon>Embryophyta</taxon>
        <taxon>Tracheophyta</taxon>
        <taxon>Spermatophyta</taxon>
        <taxon>Magnoliopsida</taxon>
        <taxon>eudicotyledons</taxon>
        <taxon>Gunneridae</taxon>
        <taxon>Pentapetalae</taxon>
        <taxon>asterids</taxon>
        <taxon>lamiids</taxon>
        <taxon>Solanales</taxon>
        <taxon>Solanaceae</taxon>
        <taxon>Solanoideae</taxon>
        <taxon>Solaneae</taxon>
        <taxon>Solanum</taxon>
    </lineage>
</organism>